<sequence length="276" mass="30325">MKLSTLFLTSHLLWSASAFLAYKEYLVKQWVEDGGSEACAKVMLTDIDCDASLDDAGSSGWQGSIEEGDDFTITDSICAKKCGDSLQKWAASFAKYCEPEGMRAPNMVEGRRQICDKDAKTGKYCNDIIDSFPELDDDEKLPAKYLCEPCYVRRLWGFDISHYSPANSWIITQRERMDELCPKSVLVEKKASTILQHPATTAQPWLDSSQTPSDLSSEAETTSTPESTTTASSSTTTAVPSATAPSESNAAEKLGHGQLRGHWSLLLVLGMNAFYL</sequence>
<keyword evidence="4" id="KW-1185">Reference proteome</keyword>
<dbReference type="OrthoDB" id="5041158at2759"/>
<keyword evidence="2" id="KW-0732">Signal</keyword>
<comment type="caution">
    <text evidence="3">The sequence shown here is derived from an EMBL/GenBank/DDBJ whole genome shotgun (WGS) entry which is preliminary data.</text>
</comment>
<reference evidence="3" key="1">
    <citation type="journal article" date="2021" name="Nat. Commun.">
        <title>Genetic determinants of endophytism in the Arabidopsis root mycobiome.</title>
        <authorList>
            <person name="Mesny F."/>
            <person name="Miyauchi S."/>
            <person name="Thiergart T."/>
            <person name="Pickel B."/>
            <person name="Atanasova L."/>
            <person name="Karlsson M."/>
            <person name="Huettel B."/>
            <person name="Barry K.W."/>
            <person name="Haridas S."/>
            <person name="Chen C."/>
            <person name="Bauer D."/>
            <person name="Andreopoulos W."/>
            <person name="Pangilinan J."/>
            <person name="LaButti K."/>
            <person name="Riley R."/>
            <person name="Lipzen A."/>
            <person name="Clum A."/>
            <person name="Drula E."/>
            <person name="Henrissat B."/>
            <person name="Kohler A."/>
            <person name="Grigoriev I.V."/>
            <person name="Martin F.M."/>
            <person name="Hacquard S."/>
        </authorList>
    </citation>
    <scope>NUCLEOTIDE SEQUENCE</scope>
    <source>
        <strain evidence="3">MPI-CAGE-AT-0023</strain>
    </source>
</reference>
<evidence type="ECO:0000256" key="2">
    <source>
        <dbReference type="SAM" id="SignalP"/>
    </source>
</evidence>
<dbReference type="AlphaFoldDB" id="A0A9P9HM42"/>
<organism evidence="3 4">
    <name type="scientific">Fusarium redolens</name>
    <dbReference type="NCBI Taxonomy" id="48865"/>
    <lineage>
        <taxon>Eukaryota</taxon>
        <taxon>Fungi</taxon>
        <taxon>Dikarya</taxon>
        <taxon>Ascomycota</taxon>
        <taxon>Pezizomycotina</taxon>
        <taxon>Sordariomycetes</taxon>
        <taxon>Hypocreomycetidae</taxon>
        <taxon>Hypocreales</taxon>
        <taxon>Nectriaceae</taxon>
        <taxon>Fusarium</taxon>
        <taxon>Fusarium redolens species complex</taxon>
    </lineage>
</organism>
<feature type="chain" id="PRO_5040433048" evidence="2">
    <location>
        <begin position="19"/>
        <end position="276"/>
    </location>
</feature>
<feature type="compositionally biased region" description="Low complexity" evidence="1">
    <location>
        <begin position="216"/>
        <end position="248"/>
    </location>
</feature>
<gene>
    <name evidence="3" type="ORF">BKA55DRAFT_507251</name>
</gene>
<evidence type="ECO:0000256" key="1">
    <source>
        <dbReference type="SAM" id="MobiDB-lite"/>
    </source>
</evidence>
<dbReference type="GeneID" id="70217286"/>
<proteinExistence type="predicted"/>
<feature type="region of interest" description="Disordered" evidence="1">
    <location>
        <begin position="198"/>
        <end position="248"/>
    </location>
</feature>
<evidence type="ECO:0000313" key="4">
    <source>
        <dbReference type="Proteomes" id="UP000720189"/>
    </source>
</evidence>
<evidence type="ECO:0000313" key="3">
    <source>
        <dbReference type="EMBL" id="KAH7258939.1"/>
    </source>
</evidence>
<accession>A0A9P9HM42</accession>
<dbReference type="Proteomes" id="UP000720189">
    <property type="component" value="Unassembled WGS sequence"/>
</dbReference>
<protein>
    <submittedName>
        <fullName evidence="3">Uncharacterized protein</fullName>
    </submittedName>
</protein>
<dbReference type="EMBL" id="JAGMUX010000005">
    <property type="protein sequence ID" value="KAH7258939.1"/>
    <property type="molecule type" value="Genomic_DNA"/>
</dbReference>
<name>A0A9P9HM42_FUSRE</name>
<feature type="signal peptide" evidence="2">
    <location>
        <begin position="1"/>
        <end position="18"/>
    </location>
</feature>
<dbReference type="RefSeq" id="XP_046051647.1">
    <property type="nucleotide sequence ID" value="XM_046187332.1"/>
</dbReference>
<feature type="compositionally biased region" description="Polar residues" evidence="1">
    <location>
        <begin position="198"/>
        <end position="215"/>
    </location>
</feature>